<gene>
    <name evidence="1" type="ORF">BCR42DRAFT_435547</name>
</gene>
<evidence type="ECO:0000313" key="2">
    <source>
        <dbReference type="Proteomes" id="UP000193560"/>
    </source>
</evidence>
<dbReference type="AlphaFoldDB" id="A0A1X2INU2"/>
<organism evidence="1 2">
    <name type="scientific">Absidia repens</name>
    <dbReference type="NCBI Taxonomy" id="90262"/>
    <lineage>
        <taxon>Eukaryota</taxon>
        <taxon>Fungi</taxon>
        <taxon>Fungi incertae sedis</taxon>
        <taxon>Mucoromycota</taxon>
        <taxon>Mucoromycotina</taxon>
        <taxon>Mucoromycetes</taxon>
        <taxon>Mucorales</taxon>
        <taxon>Cunninghamellaceae</taxon>
        <taxon>Absidia</taxon>
    </lineage>
</organism>
<accession>A0A1X2INU2</accession>
<sequence length="76" mass="8649">MNVDGRVTIEDEDFEDIERQLEFFNDPNDAKIPPAPSSASELDSVEIMTSLEASIAKCRKLDRMLISIIPSLHWRT</sequence>
<name>A0A1X2INU2_9FUNG</name>
<evidence type="ECO:0000313" key="1">
    <source>
        <dbReference type="EMBL" id="ORZ19696.1"/>
    </source>
</evidence>
<comment type="caution">
    <text evidence="1">The sequence shown here is derived from an EMBL/GenBank/DDBJ whole genome shotgun (WGS) entry which is preliminary data.</text>
</comment>
<reference evidence="1 2" key="1">
    <citation type="submission" date="2016-07" db="EMBL/GenBank/DDBJ databases">
        <title>Pervasive Adenine N6-methylation of Active Genes in Fungi.</title>
        <authorList>
            <consortium name="DOE Joint Genome Institute"/>
            <person name="Mondo S.J."/>
            <person name="Dannebaum R.O."/>
            <person name="Kuo R.C."/>
            <person name="Labutti K."/>
            <person name="Haridas S."/>
            <person name="Kuo A."/>
            <person name="Salamov A."/>
            <person name="Ahrendt S.R."/>
            <person name="Lipzen A."/>
            <person name="Sullivan W."/>
            <person name="Andreopoulos W.B."/>
            <person name="Clum A."/>
            <person name="Lindquist E."/>
            <person name="Daum C."/>
            <person name="Ramamoorthy G.K."/>
            <person name="Gryganskyi A."/>
            <person name="Culley D."/>
            <person name="Magnuson J.K."/>
            <person name="James T.Y."/>
            <person name="O'Malley M.A."/>
            <person name="Stajich J.E."/>
            <person name="Spatafora J.W."/>
            <person name="Visel A."/>
            <person name="Grigoriev I.V."/>
        </authorList>
    </citation>
    <scope>NUCLEOTIDE SEQUENCE [LARGE SCALE GENOMIC DNA]</scope>
    <source>
        <strain evidence="1 2">NRRL 1336</strain>
    </source>
</reference>
<keyword evidence="2" id="KW-1185">Reference proteome</keyword>
<dbReference type="EMBL" id="MCGE01000007">
    <property type="protein sequence ID" value="ORZ19696.1"/>
    <property type="molecule type" value="Genomic_DNA"/>
</dbReference>
<dbReference type="Proteomes" id="UP000193560">
    <property type="component" value="Unassembled WGS sequence"/>
</dbReference>
<protein>
    <submittedName>
        <fullName evidence="1">Uncharacterized protein</fullName>
    </submittedName>
</protein>
<proteinExistence type="predicted"/>